<evidence type="ECO:0000313" key="2">
    <source>
        <dbReference type="EMBL" id="EEF40199.1"/>
    </source>
</evidence>
<gene>
    <name evidence="2" type="ORF">RCOM_0692120</name>
</gene>
<proteinExistence type="predicted"/>
<dbReference type="AlphaFoldDB" id="B9S839"/>
<dbReference type="EMBL" id="EQ973889">
    <property type="protein sequence ID" value="EEF40199.1"/>
    <property type="molecule type" value="Genomic_DNA"/>
</dbReference>
<feature type="compositionally biased region" description="Basic and acidic residues" evidence="1">
    <location>
        <begin position="16"/>
        <end position="25"/>
    </location>
</feature>
<keyword evidence="3" id="KW-1185">Reference proteome</keyword>
<dbReference type="InParanoid" id="B9S839"/>
<evidence type="ECO:0000313" key="3">
    <source>
        <dbReference type="Proteomes" id="UP000008311"/>
    </source>
</evidence>
<reference evidence="3" key="1">
    <citation type="journal article" date="2010" name="Nat. Biotechnol.">
        <title>Draft genome sequence of the oilseed species Ricinus communis.</title>
        <authorList>
            <person name="Chan A.P."/>
            <person name="Crabtree J."/>
            <person name="Zhao Q."/>
            <person name="Lorenzi H."/>
            <person name="Orvis J."/>
            <person name="Puiu D."/>
            <person name="Melake-Berhan A."/>
            <person name="Jones K.M."/>
            <person name="Redman J."/>
            <person name="Chen G."/>
            <person name="Cahoon E.B."/>
            <person name="Gedil M."/>
            <person name="Stanke M."/>
            <person name="Haas B.J."/>
            <person name="Wortman J.R."/>
            <person name="Fraser-Liggett C.M."/>
            <person name="Ravel J."/>
            <person name="Rabinowicz P.D."/>
        </authorList>
    </citation>
    <scope>NUCLEOTIDE SEQUENCE [LARGE SCALE GENOMIC DNA]</scope>
    <source>
        <strain evidence="3">cv. Hale</strain>
    </source>
</reference>
<dbReference type="Proteomes" id="UP000008311">
    <property type="component" value="Unassembled WGS sequence"/>
</dbReference>
<feature type="compositionally biased region" description="Polar residues" evidence="1">
    <location>
        <begin position="1"/>
        <end position="15"/>
    </location>
</feature>
<name>B9S839_RICCO</name>
<accession>B9S839</accession>
<sequence>MDANTTSSLNPSIESKNIDEFASHEEEVESPSSFLEKDDNDHHLYPSRMNLTRLP</sequence>
<evidence type="ECO:0000256" key="1">
    <source>
        <dbReference type="SAM" id="MobiDB-lite"/>
    </source>
</evidence>
<protein>
    <submittedName>
        <fullName evidence="2">Uncharacterized protein</fullName>
    </submittedName>
</protein>
<organism evidence="2 3">
    <name type="scientific">Ricinus communis</name>
    <name type="common">Castor bean</name>
    <dbReference type="NCBI Taxonomy" id="3988"/>
    <lineage>
        <taxon>Eukaryota</taxon>
        <taxon>Viridiplantae</taxon>
        <taxon>Streptophyta</taxon>
        <taxon>Embryophyta</taxon>
        <taxon>Tracheophyta</taxon>
        <taxon>Spermatophyta</taxon>
        <taxon>Magnoliopsida</taxon>
        <taxon>eudicotyledons</taxon>
        <taxon>Gunneridae</taxon>
        <taxon>Pentapetalae</taxon>
        <taxon>rosids</taxon>
        <taxon>fabids</taxon>
        <taxon>Malpighiales</taxon>
        <taxon>Euphorbiaceae</taxon>
        <taxon>Acalyphoideae</taxon>
        <taxon>Acalypheae</taxon>
        <taxon>Ricinus</taxon>
    </lineage>
</organism>
<feature type="compositionally biased region" description="Basic and acidic residues" evidence="1">
    <location>
        <begin position="35"/>
        <end position="44"/>
    </location>
</feature>
<feature type="region of interest" description="Disordered" evidence="1">
    <location>
        <begin position="1"/>
        <end position="55"/>
    </location>
</feature>